<accession>A0A8R7QF77</accession>
<dbReference type="Gramene" id="TuG1812G0500001335.01.T01">
    <property type="protein sequence ID" value="TuG1812G0500001335.01.T01.cds356616"/>
    <property type="gene ID" value="TuG1812G0500001335.01"/>
</dbReference>
<keyword evidence="2" id="KW-1185">Reference proteome</keyword>
<protein>
    <submittedName>
        <fullName evidence="1">Uncharacterized protein</fullName>
    </submittedName>
</protein>
<reference evidence="1" key="3">
    <citation type="submission" date="2022-06" db="UniProtKB">
        <authorList>
            <consortium name="EnsemblPlants"/>
        </authorList>
    </citation>
    <scope>IDENTIFICATION</scope>
</reference>
<name>A0A8R7QF77_TRIUA</name>
<dbReference type="AlphaFoldDB" id="A0A8R7QF77"/>
<dbReference type="Proteomes" id="UP000015106">
    <property type="component" value="Chromosome 5"/>
</dbReference>
<evidence type="ECO:0000313" key="2">
    <source>
        <dbReference type="Proteomes" id="UP000015106"/>
    </source>
</evidence>
<evidence type="ECO:0000313" key="1">
    <source>
        <dbReference type="EnsemblPlants" id="TuG1812G0500001335.01.T01.cds356616"/>
    </source>
</evidence>
<reference evidence="2" key="1">
    <citation type="journal article" date="2013" name="Nature">
        <title>Draft genome of the wheat A-genome progenitor Triticum urartu.</title>
        <authorList>
            <person name="Ling H.Q."/>
            <person name="Zhao S."/>
            <person name="Liu D."/>
            <person name="Wang J."/>
            <person name="Sun H."/>
            <person name="Zhang C."/>
            <person name="Fan H."/>
            <person name="Li D."/>
            <person name="Dong L."/>
            <person name="Tao Y."/>
            <person name="Gao C."/>
            <person name="Wu H."/>
            <person name="Li Y."/>
            <person name="Cui Y."/>
            <person name="Guo X."/>
            <person name="Zheng S."/>
            <person name="Wang B."/>
            <person name="Yu K."/>
            <person name="Liang Q."/>
            <person name="Yang W."/>
            <person name="Lou X."/>
            <person name="Chen J."/>
            <person name="Feng M."/>
            <person name="Jian J."/>
            <person name="Zhang X."/>
            <person name="Luo G."/>
            <person name="Jiang Y."/>
            <person name="Liu J."/>
            <person name="Wang Z."/>
            <person name="Sha Y."/>
            <person name="Zhang B."/>
            <person name="Wu H."/>
            <person name="Tang D."/>
            <person name="Shen Q."/>
            <person name="Xue P."/>
            <person name="Zou S."/>
            <person name="Wang X."/>
            <person name="Liu X."/>
            <person name="Wang F."/>
            <person name="Yang Y."/>
            <person name="An X."/>
            <person name="Dong Z."/>
            <person name="Zhang K."/>
            <person name="Zhang X."/>
            <person name="Luo M.C."/>
            <person name="Dvorak J."/>
            <person name="Tong Y."/>
            <person name="Wang J."/>
            <person name="Yang H."/>
            <person name="Li Z."/>
            <person name="Wang D."/>
            <person name="Zhang A."/>
            <person name="Wang J."/>
        </authorList>
    </citation>
    <scope>NUCLEOTIDE SEQUENCE</scope>
    <source>
        <strain evidence="2">cv. G1812</strain>
    </source>
</reference>
<organism evidence="1 2">
    <name type="scientific">Triticum urartu</name>
    <name type="common">Red wild einkorn</name>
    <name type="synonym">Crithodium urartu</name>
    <dbReference type="NCBI Taxonomy" id="4572"/>
    <lineage>
        <taxon>Eukaryota</taxon>
        <taxon>Viridiplantae</taxon>
        <taxon>Streptophyta</taxon>
        <taxon>Embryophyta</taxon>
        <taxon>Tracheophyta</taxon>
        <taxon>Spermatophyta</taxon>
        <taxon>Magnoliopsida</taxon>
        <taxon>Liliopsida</taxon>
        <taxon>Poales</taxon>
        <taxon>Poaceae</taxon>
        <taxon>BOP clade</taxon>
        <taxon>Pooideae</taxon>
        <taxon>Triticodae</taxon>
        <taxon>Triticeae</taxon>
        <taxon>Triticinae</taxon>
        <taxon>Triticum</taxon>
    </lineage>
</organism>
<dbReference type="EnsemblPlants" id="TuG1812G0500001335.01.T01">
    <property type="protein sequence ID" value="TuG1812G0500001335.01.T01.cds356616"/>
    <property type="gene ID" value="TuG1812G0500001335.01"/>
</dbReference>
<sequence>MHEGSWWFYRLTPSGTMVMLHGCRVGSSASWMREAGTNVREHDDARGVPGVFINRRPGTRCTVDDSGNG</sequence>
<proteinExistence type="predicted"/>
<reference evidence="1" key="2">
    <citation type="submission" date="2018-03" db="EMBL/GenBank/DDBJ databases">
        <title>The Triticum urartu genome reveals the dynamic nature of wheat genome evolution.</title>
        <authorList>
            <person name="Ling H."/>
            <person name="Ma B."/>
            <person name="Shi X."/>
            <person name="Liu H."/>
            <person name="Dong L."/>
            <person name="Sun H."/>
            <person name="Cao Y."/>
            <person name="Gao Q."/>
            <person name="Zheng S."/>
            <person name="Li Y."/>
            <person name="Yu Y."/>
            <person name="Du H."/>
            <person name="Qi M."/>
            <person name="Li Y."/>
            <person name="Yu H."/>
            <person name="Cui Y."/>
            <person name="Wang N."/>
            <person name="Chen C."/>
            <person name="Wu H."/>
            <person name="Zhao Y."/>
            <person name="Zhang J."/>
            <person name="Li Y."/>
            <person name="Zhou W."/>
            <person name="Zhang B."/>
            <person name="Hu W."/>
            <person name="Eijk M."/>
            <person name="Tang J."/>
            <person name="Witsenboer H."/>
            <person name="Zhao S."/>
            <person name="Li Z."/>
            <person name="Zhang A."/>
            <person name="Wang D."/>
            <person name="Liang C."/>
        </authorList>
    </citation>
    <scope>NUCLEOTIDE SEQUENCE [LARGE SCALE GENOMIC DNA]</scope>
    <source>
        <strain evidence="1">cv. G1812</strain>
    </source>
</reference>